<dbReference type="PANTHER" id="PTHR36057">
    <property type="match status" value="1"/>
</dbReference>
<gene>
    <name evidence="2" type="ORF">FMM06_01370</name>
</gene>
<feature type="chain" id="PRO_5022020314" evidence="1">
    <location>
        <begin position="21"/>
        <end position="225"/>
    </location>
</feature>
<dbReference type="EMBL" id="VJWA01000001">
    <property type="protein sequence ID" value="TRW16887.1"/>
    <property type="molecule type" value="Genomic_DNA"/>
</dbReference>
<dbReference type="PANTHER" id="PTHR36057:SF1">
    <property type="entry name" value="LIPOPROTEIN LIPID ATTACHMENT SITE-LIKE PROTEIN, PUTATIVE (DUF1223)-RELATED"/>
    <property type="match status" value="1"/>
</dbReference>
<reference evidence="2 3" key="1">
    <citation type="submission" date="2019-07" db="EMBL/GenBank/DDBJ databases">
        <title>Novel species isolated from glacier.</title>
        <authorList>
            <person name="Liu Q."/>
            <person name="Xin Y.-H."/>
        </authorList>
    </citation>
    <scope>NUCLEOTIDE SEQUENCE [LARGE SCALE GENOMIC DNA]</scope>
    <source>
        <strain evidence="2 3">LB1R16</strain>
    </source>
</reference>
<dbReference type="InterPro" id="IPR010634">
    <property type="entry name" value="DUF1223"/>
</dbReference>
<keyword evidence="3" id="KW-1185">Reference proteome</keyword>
<dbReference type="InterPro" id="IPR036249">
    <property type="entry name" value="Thioredoxin-like_sf"/>
</dbReference>
<feature type="signal peptide" evidence="1">
    <location>
        <begin position="1"/>
        <end position="20"/>
    </location>
</feature>
<accession>A0A552UF76</accession>
<proteinExistence type="predicted"/>
<dbReference type="SUPFAM" id="SSF52833">
    <property type="entry name" value="Thioredoxin-like"/>
    <property type="match status" value="1"/>
</dbReference>
<sequence length="225" mass="23416">MTPVIRTLLAAALLSAPATAAPLTVVELFQSQGCSSCPPANANVNALIASRPDVLALSYAVTYWDQLGWKDRFASAANTQRQWDYAKGLRHTQVWTPQVVINGRADITGTKAAPLASLIAATPRVAGPALTVAGGTVSIAAAKTAVPADVWLVRYDPRTQEVAIKAGENGGRTLPHRNIVRDLTRLGRWSGAAASFKLPPAPASLSTAILVQAPQGGPILAAARG</sequence>
<name>A0A552UF76_9SPHN</name>
<evidence type="ECO:0000313" key="2">
    <source>
        <dbReference type="EMBL" id="TRW16887.1"/>
    </source>
</evidence>
<dbReference type="OrthoDB" id="9808254at2"/>
<protein>
    <submittedName>
        <fullName evidence="2">DUF1223 domain-containing protein</fullName>
    </submittedName>
</protein>
<organism evidence="2 3">
    <name type="scientific">Glacieibacterium frigidum</name>
    <dbReference type="NCBI Taxonomy" id="2593303"/>
    <lineage>
        <taxon>Bacteria</taxon>
        <taxon>Pseudomonadati</taxon>
        <taxon>Pseudomonadota</taxon>
        <taxon>Alphaproteobacteria</taxon>
        <taxon>Sphingomonadales</taxon>
        <taxon>Sphingosinicellaceae</taxon>
        <taxon>Glacieibacterium</taxon>
    </lineage>
</organism>
<evidence type="ECO:0000256" key="1">
    <source>
        <dbReference type="SAM" id="SignalP"/>
    </source>
</evidence>
<dbReference type="Pfam" id="PF06764">
    <property type="entry name" value="DUF1223"/>
    <property type="match status" value="1"/>
</dbReference>
<dbReference type="Proteomes" id="UP000317894">
    <property type="component" value="Unassembled WGS sequence"/>
</dbReference>
<comment type="caution">
    <text evidence="2">The sequence shown here is derived from an EMBL/GenBank/DDBJ whole genome shotgun (WGS) entry which is preliminary data.</text>
</comment>
<keyword evidence="1" id="KW-0732">Signal</keyword>
<dbReference type="AlphaFoldDB" id="A0A552UF76"/>
<evidence type="ECO:0000313" key="3">
    <source>
        <dbReference type="Proteomes" id="UP000317894"/>
    </source>
</evidence>